<accession>A0A7L5E4P8</accession>
<protein>
    <submittedName>
        <fullName evidence="1">Thiamine pyrophosphokinase</fullName>
    </submittedName>
</protein>
<keyword evidence="1" id="KW-0808">Transferase</keyword>
<gene>
    <name evidence="1" type="ORF">HH214_12895</name>
</gene>
<name>A0A7L5E4P8_9SPHI</name>
<dbReference type="AlphaFoldDB" id="A0A7L5E4P8"/>
<sequence length="189" mass="21165">MSSHHIIREKQEPALLVFSLAHFSDEELGQLLEWSPTILTTGSTAEQLAVYGIKVDYVIGDNSPMLGQAHVKAIALAGQNELEAALNFLVEQGYPAVNMLTDELNWSVYEAYVPRINLVVFYQGQKIYAVNSGFWKWKPKGEKITLLTPVTNLQTTGLTLVGPQQYQTLQDGFLSLQFNEPQVFIAEDY</sequence>
<proteinExistence type="predicted"/>
<dbReference type="EMBL" id="CP051682">
    <property type="protein sequence ID" value="QJD96704.1"/>
    <property type="molecule type" value="Genomic_DNA"/>
</dbReference>
<dbReference type="KEGG" id="mrob:HH214_12895"/>
<evidence type="ECO:0000313" key="2">
    <source>
        <dbReference type="Proteomes" id="UP000503278"/>
    </source>
</evidence>
<dbReference type="GO" id="GO:0016301">
    <property type="term" value="F:kinase activity"/>
    <property type="evidence" value="ECO:0007669"/>
    <property type="project" value="UniProtKB-KW"/>
</dbReference>
<dbReference type="RefSeq" id="WP_169608252.1">
    <property type="nucleotide sequence ID" value="NZ_CP051682.1"/>
</dbReference>
<dbReference type="Proteomes" id="UP000503278">
    <property type="component" value="Chromosome"/>
</dbReference>
<evidence type="ECO:0000313" key="1">
    <source>
        <dbReference type="EMBL" id="QJD96704.1"/>
    </source>
</evidence>
<reference evidence="1 2" key="1">
    <citation type="submission" date="2020-04" db="EMBL/GenBank/DDBJ databases">
        <title>Genome sequencing of novel species.</title>
        <authorList>
            <person name="Heo J."/>
            <person name="Kim S.-J."/>
            <person name="Kim J.-S."/>
            <person name="Hong S.-B."/>
            <person name="Kwon S.-W."/>
        </authorList>
    </citation>
    <scope>NUCLEOTIDE SEQUENCE [LARGE SCALE GENOMIC DNA]</scope>
    <source>
        <strain evidence="1 2">F39-2</strain>
    </source>
</reference>
<keyword evidence="2" id="KW-1185">Reference proteome</keyword>
<organism evidence="1 2">
    <name type="scientific">Mucilaginibacter robiniae</name>
    <dbReference type="NCBI Taxonomy" id="2728022"/>
    <lineage>
        <taxon>Bacteria</taxon>
        <taxon>Pseudomonadati</taxon>
        <taxon>Bacteroidota</taxon>
        <taxon>Sphingobacteriia</taxon>
        <taxon>Sphingobacteriales</taxon>
        <taxon>Sphingobacteriaceae</taxon>
        <taxon>Mucilaginibacter</taxon>
    </lineage>
</organism>
<keyword evidence="1" id="KW-0418">Kinase</keyword>